<accession>A0A502II72</accession>
<proteinExistence type="predicted"/>
<evidence type="ECO:0000313" key="2">
    <source>
        <dbReference type="Proteomes" id="UP000320914"/>
    </source>
</evidence>
<evidence type="ECO:0000313" key="1">
    <source>
        <dbReference type="EMBL" id="TPG85118.1"/>
    </source>
</evidence>
<reference evidence="1 2" key="1">
    <citation type="journal article" date="2019" name="Environ. Microbiol.">
        <title>Species interactions and distinct microbial communities in high Arctic permafrost affected cryosols are associated with the CH4 and CO2 gas fluxes.</title>
        <authorList>
            <person name="Altshuler I."/>
            <person name="Hamel J."/>
            <person name="Turney S."/>
            <person name="Magnuson E."/>
            <person name="Levesque R."/>
            <person name="Greer C."/>
            <person name="Whyte L.G."/>
        </authorList>
    </citation>
    <scope>NUCLEOTIDE SEQUENCE [LARGE SCALE GENOMIC DNA]</scope>
    <source>
        <strain evidence="1 2">OWC5</strain>
    </source>
</reference>
<dbReference type="EMBL" id="RCZA01000003">
    <property type="protein sequence ID" value="TPG85118.1"/>
    <property type="molecule type" value="Genomic_DNA"/>
</dbReference>
<name>A0A502II72_9PSED</name>
<dbReference type="RefSeq" id="WP_140677372.1">
    <property type="nucleotide sequence ID" value="NZ_RCZA01000003.1"/>
</dbReference>
<sequence length="98" mass="10776">MAFYHLAVTLCAAVLGSPEHCESERMIDTQYVSLVSCYSAAEKIDKKVTGDFLEEAKSQGDEQAKLKVKTRCLTIEEGEAFLKKEGPSALVVTGKKFE</sequence>
<dbReference type="Proteomes" id="UP000320914">
    <property type="component" value="Unassembled WGS sequence"/>
</dbReference>
<gene>
    <name evidence="1" type="ORF">EAH74_07435</name>
</gene>
<organism evidence="1 2">
    <name type="scientific">Pseudomonas mandelii</name>
    <dbReference type="NCBI Taxonomy" id="75612"/>
    <lineage>
        <taxon>Bacteria</taxon>
        <taxon>Pseudomonadati</taxon>
        <taxon>Pseudomonadota</taxon>
        <taxon>Gammaproteobacteria</taxon>
        <taxon>Pseudomonadales</taxon>
        <taxon>Pseudomonadaceae</taxon>
        <taxon>Pseudomonas</taxon>
    </lineage>
</organism>
<comment type="caution">
    <text evidence="1">The sequence shown here is derived from an EMBL/GenBank/DDBJ whole genome shotgun (WGS) entry which is preliminary data.</text>
</comment>
<protein>
    <submittedName>
        <fullName evidence="1">Uncharacterized protein</fullName>
    </submittedName>
</protein>
<dbReference type="AlphaFoldDB" id="A0A502II72"/>